<organism evidence="2">
    <name type="scientific">freshwater metagenome</name>
    <dbReference type="NCBI Taxonomy" id="449393"/>
    <lineage>
        <taxon>unclassified sequences</taxon>
        <taxon>metagenomes</taxon>
        <taxon>ecological metagenomes</taxon>
    </lineage>
</organism>
<evidence type="ECO:0000256" key="1">
    <source>
        <dbReference type="SAM" id="MobiDB-lite"/>
    </source>
</evidence>
<feature type="compositionally biased region" description="Basic and acidic residues" evidence="1">
    <location>
        <begin position="174"/>
        <end position="187"/>
    </location>
</feature>
<proteinExistence type="predicted"/>
<name>A0A6J7K4I8_9ZZZZ</name>
<feature type="region of interest" description="Disordered" evidence="1">
    <location>
        <begin position="161"/>
        <end position="187"/>
    </location>
</feature>
<gene>
    <name evidence="2" type="ORF">UFOPK3733_01852</name>
</gene>
<evidence type="ECO:0000313" key="2">
    <source>
        <dbReference type="EMBL" id="CAB4950616.1"/>
    </source>
</evidence>
<protein>
    <submittedName>
        <fullName evidence="2">Unannotated protein</fullName>
    </submittedName>
</protein>
<sequence>MESDLDRKNLEPIICGSRQRHVGNPGQAVPHHIDDLRIEHITTQQEFIRFELRTHRAGCEWCVERMTHQLNPVMLELDDPIPAHQNRNAAAQLHEKPSHEWCCELRVQTDGEISDPPERGTFGGVDLLTGGTGEPEHGSSMATLDQKRRLIVVDRVAIGQENKGCYRPNEGDTGGDKTSDRHAIHER</sequence>
<dbReference type="EMBL" id="CAFBNC010000123">
    <property type="protein sequence ID" value="CAB4950616.1"/>
    <property type="molecule type" value="Genomic_DNA"/>
</dbReference>
<accession>A0A6J7K4I8</accession>
<reference evidence="2" key="1">
    <citation type="submission" date="2020-05" db="EMBL/GenBank/DDBJ databases">
        <authorList>
            <person name="Chiriac C."/>
            <person name="Salcher M."/>
            <person name="Ghai R."/>
            <person name="Kavagutti S V."/>
        </authorList>
    </citation>
    <scope>NUCLEOTIDE SEQUENCE</scope>
</reference>
<dbReference type="AlphaFoldDB" id="A0A6J7K4I8"/>